<proteinExistence type="predicted"/>
<gene>
    <name evidence="2" type="ORF">AWH69_09025</name>
</gene>
<name>A0A176QEB7_9MICO</name>
<accession>A0A176QEB7</accession>
<organism evidence="2 3">
    <name type="scientific">Janibacter melonis</name>
    <dbReference type="NCBI Taxonomy" id="262209"/>
    <lineage>
        <taxon>Bacteria</taxon>
        <taxon>Bacillati</taxon>
        <taxon>Actinomycetota</taxon>
        <taxon>Actinomycetes</taxon>
        <taxon>Micrococcales</taxon>
        <taxon>Intrasporangiaceae</taxon>
        <taxon>Janibacter</taxon>
    </lineage>
</organism>
<reference evidence="2 3" key="1">
    <citation type="submission" date="2016-01" db="EMBL/GenBank/DDBJ databases">
        <title>Janibacter melonis strain CD11_4 genome sequencing and assembly.</title>
        <authorList>
            <person name="Nair G.R."/>
            <person name="Kaur G."/>
            <person name="Chander A.M."/>
            <person name="Mayilraj S."/>
        </authorList>
    </citation>
    <scope>NUCLEOTIDE SEQUENCE [LARGE SCALE GENOMIC DNA]</scope>
    <source>
        <strain evidence="2 3">CD11-4</strain>
    </source>
</reference>
<protein>
    <recommendedName>
        <fullName evidence="4">WXG100 family type VII secretion target</fullName>
    </recommendedName>
</protein>
<keyword evidence="3" id="KW-1185">Reference proteome</keyword>
<evidence type="ECO:0000256" key="1">
    <source>
        <dbReference type="SAM" id="MobiDB-lite"/>
    </source>
</evidence>
<dbReference type="Gene3D" id="1.10.287.1060">
    <property type="entry name" value="ESAT-6-like"/>
    <property type="match status" value="1"/>
</dbReference>
<dbReference type="STRING" id="262209.AWH69_09025"/>
<comment type="caution">
    <text evidence="2">The sequence shown here is derived from an EMBL/GenBank/DDBJ whole genome shotgun (WGS) entry which is preliminary data.</text>
</comment>
<evidence type="ECO:0008006" key="4">
    <source>
        <dbReference type="Google" id="ProtNLM"/>
    </source>
</evidence>
<dbReference type="AlphaFoldDB" id="A0A176QEB7"/>
<dbReference type="RefSeq" id="WP_068274150.1">
    <property type="nucleotide sequence ID" value="NZ_LQZG01000002.1"/>
</dbReference>
<evidence type="ECO:0000313" key="3">
    <source>
        <dbReference type="Proteomes" id="UP000076976"/>
    </source>
</evidence>
<dbReference type="SUPFAM" id="SSF63825">
    <property type="entry name" value="YWTD domain"/>
    <property type="match status" value="1"/>
</dbReference>
<feature type="region of interest" description="Disordered" evidence="1">
    <location>
        <begin position="76"/>
        <end position="132"/>
    </location>
</feature>
<feature type="compositionally biased region" description="Gly residues" evidence="1">
    <location>
        <begin position="89"/>
        <end position="100"/>
    </location>
</feature>
<feature type="region of interest" description="Disordered" evidence="1">
    <location>
        <begin position="367"/>
        <end position="406"/>
    </location>
</feature>
<evidence type="ECO:0000313" key="2">
    <source>
        <dbReference type="EMBL" id="OAB88119.1"/>
    </source>
</evidence>
<dbReference type="EMBL" id="LQZG01000002">
    <property type="protein sequence ID" value="OAB88119.1"/>
    <property type="molecule type" value="Genomic_DNA"/>
</dbReference>
<dbReference type="Proteomes" id="UP000076976">
    <property type="component" value="Unassembled WGS sequence"/>
</dbReference>
<sequence>MTVTQGQDPERVEQVGVALSALADRVDVVAQTGTSGMGVLGQSWSGPDVESFGQQWQGAHRSLGDASAMLRLVSERARQQAADQRAASGEGGGGAPGTGGTAPVRTSTDPGAGERRSMPSAEDVEIPYPDDGRPWVPQGFGYSEEEGAYVWAFYDHDNPEQGLLAIQTEDGQTRYVPVEGNDHYGGLAVDGDNVYVSGNGEEGSDGSYVQRYSLDTLLAAGGDDTSADPTAPVETVRVLTGSTLTVADGRLVVAEYLNRGDADGETPTVYEYELGPDGELPTPAYSPGPPSTWMPEPVHTFEAPYNIQGLVSDGEHYYFTQSRGPDDPSNLVQVDPVTGEQTVVRDDLSPLSQGLVIRDGQLVISNESDAEPYRQDVLDSDNPFLPNGLENPVKPDGTLQEVELDD</sequence>